<dbReference type="EMBL" id="OU892285">
    <property type="protein sequence ID" value="CAH1136136.1"/>
    <property type="molecule type" value="Genomic_DNA"/>
</dbReference>
<proteinExistence type="inferred from homology"/>
<name>A0A9P0DP14_9CUCU</name>
<dbReference type="Pfam" id="PF18290">
    <property type="entry name" value="Nudix_hydro"/>
    <property type="match status" value="1"/>
</dbReference>
<dbReference type="PRINTS" id="PR01356">
    <property type="entry name" value="GFGPROTEIN"/>
</dbReference>
<dbReference type="PROSITE" id="PS51462">
    <property type="entry name" value="NUDIX"/>
    <property type="match status" value="1"/>
</dbReference>
<dbReference type="OrthoDB" id="447842at2759"/>
<dbReference type="InterPro" id="IPR040618">
    <property type="entry name" value="Pre-Nudix"/>
</dbReference>
<dbReference type="InterPro" id="IPR020476">
    <property type="entry name" value="Nudix_hydrolase"/>
</dbReference>
<evidence type="ECO:0000256" key="1">
    <source>
        <dbReference type="ARBA" id="ARBA00005582"/>
    </source>
</evidence>
<dbReference type="SUPFAM" id="SSF55811">
    <property type="entry name" value="Nudix"/>
    <property type="match status" value="1"/>
</dbReference>
<evidence type="ECO:0000256" key="3">
    <source>
        <dbReference type="ARBA" id="ARBA00022801"/>
    </source>
</evidence>
<organism evidence="6 7">
    <name type="scientific">Ceutorhynchus assimilis</name>
    <name type="common">cabbage seed weevil</name>
    <dbReference type="NCBI Taxonomy" id="467358"/>
    <lineage>
        <taxon>Eukaryota</taxon>
        <taxon>Metazoa</taxon>
        <taxon>Ecdysozoa</taxon>
        <taxon>Arthropoda</taxon>
        <taxon>Hexapoda</taxon>
        <taxon>Insecta</taxon>
        <taxon>Pterygota</taxon>
        <taxon>Neoptera</taxon>
        <taxon>Endopterygota</taxon>
        <taxon>Coleoptera</taxon>
        <taxon>Polyphaga</taxon>
        <taxon>Cucujiformia</taxon>
        <taxon>Curculionidae</taxon>
        <taxon>Ceutorhynchinae</taxon>
        <taxon>Ceutorhynchus</taxon>
    </lineage>
</organism>
<protein>
    <recommendedName>
        <fullName evidence="5">Nudix hydrolase domain-containing protein</fullName>
    </recommendedName>
</protein>
<reference evidence="6" key="1">
    <citation type="submission" date="2022-01" db="EMBL/GenBank/DDBJ databases">
        <authorList>
            <person name="King R."/>
        </authorList>
    </citation>
    <scope>NUCLEOTIDE SEQUENCE</scope>
</reference>
<keyword evidence="2" id="KW-0479">Metal-binding</keyword>
<keyword evidence="3 4" id="KW-0378">Hydrolase</keyword>
<dbReference type="FunFam" id="3.90.79.10:FF:000015">
    <property type="entry name" value="Nudix hydrolase 8"/>
    <property type="match status" value="1"/>
</dbReference>
<dbReference type="FunFam" id="3.40.630.30:FF:000016">
    <property type="entry name" value="nudix hydrolase 2"/>
    <property type="match status" value="1"/>
</dbReference>
<accession>A0A9P0DP14</accession>
<dbReference type="CDD" id="cd04670">
    <property type="entry name" value="NUDIX_ASFGF2_Nudt6"/>
    <property type="match status" value="1"/>
</dbReference>
<dbReference type="InterPro" id="IPR000086">
    <property type="entry name" value="NUDIX_hydrolase_dom"/>
</dbReference>
<dbReference type="GO" id="GO:0047631">
    <property type="term" value="F:ADP-ribose diphosphatase activity"/>
    <property type="evidence" value="ECO:0007669"/>
    <property type="project" value="TreeGrafter"/>
</dbReference>
<evidence type="ECO:0000259" key="5">
    <source>
        <dbReference type="PROSITE" id="PS51462"/>
    </source>
</evidence>
<dbReference type="Gene3D" id="3.90.79.10">
    <property type="entry name" value="Nucleoside Triphosphate Pyrophosphohydrolase"/>
    <property type="match status" value="1"/>
</dbReference>
<sequence>MIFKSCLSFLSDGKLCRCKSLCVFVWKTRSFSVSKGKFNSKLLLNNKFEPAKLKMTANHSIFNGKEDRFEGITVFSDVEPCENTEFVEKLKASLDSWRSSKKRGIWFKVHLNQCDWVPVLIKNGFKYHHAKEDYVMLYLWLPTQESNNIPNYAHTMVGVGAVVVNNKGQVLVVKEKYFYKQSMWKLPGGYVEPGENLVDAAIREVWEETGIKSEFQSLLTLRQTHHGMFNCSDIYVVVNLKPLAEDIEKCEREIAECEWMSIEDYLKHPQVHELNRFFVSNFLHQRKHNLKIHCQHGIHQVMQKPYTVYSVQKNNNDVQEPI</sequence>
<dbReference type="PANTHER" id="PTHR13994:SF13">
    <property type="entry name" value="FI03680P"/>
    <property type="match status" value="1"/>
</dbReference>
<dbReference type="InterPro" id="IPR003293">
    <property type="entry name" value="Nudix_hydrolase6-like"/>
</dbReference>
<gene>
    <name evidence="6" type="ORF">CEUTPL_LOCUS14462</name>
</gene>
<evidence type="ECO:0000313" key="7">
    <source>
        <dbReference type="Proteomes" id="UP001152799"/>
    </source>
</evidence>
<feature type="domain" description="Nudix hydrolase" evidence="5">
    <location>
        <begin position="154"/>
        <end position="284"/>
    </location>
</feature>
<dbReference type="GO" id="GO:0051287">
    <property type="term" value="F:NAD binding"/>
    <property type="evidence" value="ECO:0007669"/>
    <property type="project" value="TreeGrafter"/>
</dbReference>
<keyword evidence="7" id="KW-1185">Reference proteome</keyword>
<dbReference type="PROSITE" id="PS00893">
    <property type="entry name" value="NUDIX_BOX"/>
    <property type="match status" value="1"/>
</dbReference>
<dbReference type="Pfam" id="PF00293">
    <property type="entry name" value="NUDIX"/>
    <property type="match status" value="1"/>
</dbReference>
<dbReference type="InterPro" id="IPR020084">
    <property type="entry name" value="NUDIX_hydrolase_CS"/>
</dbReference>
<dbReference type="GO" id="GO:0035529">
    <property type="term" value="F:NADH pyrophosphatase activity"/>
    <property type="evidence" value="ECO:0007669"/>
    <property type="project" value="TreeGrafter"/>
</dbReference>
<evidence type="ECO:0000256" key="4">
    <source>
        <dbReference type="RuleBase" id="RU003476"/>
    </source>
</evidence>
<dbReference type="InterPro" id="IPR015797">
    <property type="entry name" value="NUDIX_hydrolase-like_dom_sf"/>
</dbReference>
<dbReference type="AlphaFoldDB" id="A0A9P0DP14"/>
<dbReference type="PRINTS" id="PR00502">
    <property type="entry name" value="NUDIXFAMILY"/>
</dbReference>
<evidence type="ECO:0000256" key="2">
    <source>
        <dbReference type="ARBA" id="ARBA00022723"/>
    </source>
</evidence>
<dbReference type="Gene3D" id="3.40.630.30">
    <property type="match status" value="1"/>
</dbReference>
<comment type="similarity">
    <text evidence="1 4">Belongs to the Nudix hydrolase family.</text>
</comment>
<dbReference type="PANTHER" id="PTHR13994">
    <property type="entry name" value="NUDIX HYDROLASE RELATED"/>
    <property type="match status" value="1"/>
</dbReference>
<dbReference type="Proteomes" id="UP001152799">
    <property type="component" value="Chromosome 9"/>
</dbReference>
<dbReference type="GO" id="GO:0046872">
    <property type="term" value="F:metal ion binding"/>
    <property type="evidence" value="ECO:0007669"/>
    <property type="project" value="UniProtKB-KW"/>
</dbReference>
<evidence type="ECO:0000313" key="6">
    <source>
        <dbReference type="EMBL" id="CAH1136136.1"/>
    </source>
</evidence>